<name>A0AAN7BJ94_9PEZI</name>
<evidence type="ECO:0000256" key="1">
    <source>
        <dbReference type="SAM" id="Phobius"/>
    </source>
</evidence>
<organism evidence="2 3">
    <name type="scientific">Podospora fimiseda</name>
    <dbReference type="NCBI Taxonomy" id="252190"/>
    <lineage>
        <taxon>Eukaryota</taxon>
        <taxon>Fungi</taxon>
        <taxon>Dikarya</taxon>
        <taxon>Ascomycota</taxon>
        <taxon>Pezizomycotina</taxon>
        <taxon>Sordariomycetes</taxon>
        <taxon>Sordariomycetidae</taxon>
        <taxon>Sordariales</taxon>
        <taxon>Podosporaceae</taxon>
        <taxon>Podospora</taxon>
    </lineage>
</organism>
<reference evidence="2" key="1">
    <citation type="journal article" date="2023" name="Mol. Phylogenet. Evol.">
        <title>Genome-scale phylogeny and comparative genomics of the fungal order Sordariales.</title>
        <authorList>
            <person name="Hensen N."/>
            <person name="Bonometti L."/>
            <person name="Westerberg I."/>
            <person name="Brannstrom I.O."/>
            <person name="Guillou S."/>
            <person name="Cros-Aarteil S."/>
            <person name="Calhoun S."/>
            <person name="Haridas S."/>
            <person name="Kuo A."/>
            <person name="Mondo S."/>
            <person name="Pangilinan J."/>
            <person name="Riley R."/>
            <person name="LaButti K."/>
            <person name="Andreopoulos B."/>
            <person name="Lipzen A."/>
            <person name="Chen C."/>
            <person name="Yan M."/>
            <person name="Daum C."/>
            <person name="Ng V."/>
            <person name="Clum A."/>
            <person name="Steindorff A."/>
            <person name="Ohm R.A."/>
            <person name="Martin F."/>
            <person name="Silar P."/>
            <person name="Natvig D.O."/>
            <person name="Lalanne C."/>
            <person name="Gautier V."/>
            <person name="Ament-Velasquez S.L."/>
            <person name="Kruys A."/>
            <person name="Hutchinson M.I."/>
            <person name="Powell A.J."/>
            <person name="Barry K."/>
            <person name="Miller A.N."/>
            <person name="Grigoriev I.V."/>
            <person name="Debuchy R."/>
            <person name="Gladieux P."/>
            <person name="Hiltunen Thoren M."/>
            <person name="Johannesson H."/>
        </authorList>
    </citation>
    <scope>NUCLEOTIDE SEQUENCE</scope>
    <source>
        <strain evidence="2">CBS 990.96</strain>
    </source>
</reference>
<feature type="transmembrane region" description="Helical" evidence="1">
    <location>
        <begin position="174"/>
        <end position="195"/>
    </location>
</feature>
<dbReference type="AlphaFoldDB" id="A0AAN7BJ94"/>
<sequence length="207" mass="23054">MSAPCSIAGNPDLYGLGIRVSFYLIWISTLCLNPIEEGYIAILFIGELVLDAAVFLGLVIAASGGYLHAVEVYIAILLLSTTVYLLFPRHAADLAMAFCPHLGLRTKKRIYQNYVAAARLLYTIVVGGLQMWFWISGVNDSHIHRMLTDTDETGCQQFGFLFGPVDLHNSALKALHIIVLLLATAAGILIEWKFWQRRIQGKSRRKM</sequence>
<feature type="transmembrane region" description="Helical" evidence="1">
    <location>
        <begin position="13"/>
        <end position="32"/>
    </location>
</feature>
<comment type="caution">
    <text evidence="2">The sequence shown here is derived from an EMBL/GenBank/DDBJ whole genome shotgun (WGS) entry which is preliminary data.</text>
</comment>
<keyword evidence="3" id="KW-1185">Reference proteome</keyword>
<keyword evidence="1" id="KW-0472">Membrane</keyword>
<proteinExistence type="predicted"/>
<protein>
    <submittedName>
        <fullName evidence="2">Uncharacterized protein</fullName>
    </submittedName>
</protein>
<feature type="transmembrane region" description="Helical" evidence="1">
    <location>
        <begin position="114"/>
        <end position="135"/>
    </location>
</feature>
<reference evidence="2" key="2">
    <citation type="submission" date="2023-05" db="EMBL/GenBank/DDBJ databases">
        <authorList>
            <consortium name="Lawrence Berkeley National Laboratory"/>
            <person name="Steindorff A."/>
            <person name="Hensen N."/>
            <person name="Bonometti L."/>
            <person name="Westerberg I."/>
            <person name="Brannstrom I.O."/>
            <person name="Guillou S."/>
            <person name="Cros-Aarteil S."/>
            <person name="Calhoun S."/>
            <person name="Haridas S."/>
            <person name="Kuo A."/>
            <person name="Mondo S."/>
            <person name="Pangilinan J."/>
            <person name="Riley R."/>
            <person name="Labutti K."/>
            <person name="Andreopoulos B."/>
            <person name="Lipzen A."/>
            <person name="Chen C."/>
            <person name="Yanf M."/>
            <person name="Daum C."/>
            <person name="Ng V."/>
            <person name="Clum A."/>
            <person name="Ohm R."/>
            <person name="Martin F."/>
            <person name="Silar P."/>
            <person name="Natvig D."/>
            <person name="Lalanne C."/>
            <person name="Gautier V."/>
            <person name="Ament-Velasquez S.L."/>
            <person name="Kruys A."/>
            <person name="Hutchinson M.I."/>
            <person name="Powell A.J."/>
            <person name="Barry K."/>
            <person name="Miller A.N."/>
            <person name="Grigoriev I.V."/>
            <person name="Debuchy R."/>
            <person name="Gladieux P."/>
            <person name="Thoren M.H."/>
            <person name="Johannesson H."/>
        </authorList>
    </citation>
    <scope>NUCLEOTIDE SEQUENCE</scope>
    <source>
        <strain evidence="2">CBS 990.96</strain>
    </source>
</reference>
<feature type="transmembrane region" description="Helical" evidence="1">
    <location>
        <begin position="66"/>
        <end position="87"/>
    </location>
</feature>
<gene>
    <name evidence="2" type="ORF">QBC38DRAFT_371100</name>
</gene>
<dbReference type="Proteomes" id="UP001301958">
    <property type="component" value="Unassembled WGS sequence"/>
</dbReference>
<accession>A0AAN7BJ94</accession>
<evidence type="ECO:0000313" key="3">
    <source>
        <dbReference type="Proteomes" id="UP001301958"/>
    </source>
</evidence>
<keyword evidence="1" id="KW-0812">Transmembrane</keyword>
<feature type="transmembrane region" description="Helical" evidence="1">
    <location>
        <begin position="39"/>
        <end position="60"/>
    </location>
</feature>
<dbReference type="EMBL" id="MU865393">
    <property type="protein sequence ID" value="KAK4224430.1"/>
    <property type="molecule type" value="Genomic_DNA"/>
</dbReference>
<keyword evidence="1" id="KW-1133">Transmembrane helix</keyword>
<evidence type="ECO:0000313" key="2">
    <source>
        <dbReference type="EMBL" id="KAK4224430.1"/>
    </source>
</evidence>